<organism evidence="2 3">
    <name type="scientific">Plesiocystis pacifica SIR-1</name>
    <dbReference type="NCBI Taxonomy" id="391625"/>
    <lineage>
        <taxon>Bacteria</taxon>
        <taxon>Pseudomonadati</taxon>
        <taxon>Myxococcota</taxon>
        <taxon>Polyangia</taxon>
        <taxon>Nannocystales</taxon>
        <taxon>Nannocystaceae</taxon>
        <taxon>Plesiocystis</taxon>
    </lineage>
</organism>
<dbReference type="InterPro" id="IPR011990">
    <property type="entry name" value="TPR-like_helical_dom_sf"/>
</dbReference>
<name>A6G1L6_9BACT</name>
<sequence>MVSAPAPAEAAPRRSTFDIDDAVQRIADIESVIVAAETAANEDPEQTEEELAKRVVAGQLMLVDRDVEGAAIVFLDVLENHPDSLAASQALYFLGEALVLLSMDRWAIECFQGNLVDQSEDGRRYHQRSMARMFDLHVPRREDGFARRPGLSATPEVRARLQAIGIDVEAKPPEGLVDEADILRVSVAVGAIAPEERELELRYAYGRWLYFRGEWEQALASLDSVSPLDVPMSSGGVGAQWRVRAAYMAATASLAKGDIDDALTRFGLLTQSFPKGERDKRIVELANLALARIHHDQGETELAVKSYRRISRDSPFFPEAMYETAWTLLAAGAHDRALQALDLLLVYDPDSPIVPEIKQLRGKVKIQMRDWQGAEGEFLALRREFDELSKRLGRQLEAKGDAASYFSAVASEDMEHFSLGAVMPVEAAAVAQTLPRATQTVDLVNEVGEVDAMLFETRALLARMEEAVEAKERARLFTDLGAHLSSLDSSDLEILDLKEKLLFRSTAKVGGAGLVEIESQRKALAKRVTNPLGDGSSRDDTSGGLRSRAEEIHQLDLTVQALRAQLIATERYYDETRKDQRIDHEAFLKQAAELRDEVAGLEREVAEMEAEVEKAQTAIRFADPWAEAQRAAVEDYSVFLDQAFAAVLEANPDAAAKKVWDRANSLRGRIVEGRERLDAAAGRRLRRAMQILREERVNLDAYKEELEAKRGETRELVGDVMQASYRDVVGELANLVTRSEVGLLDVAWAIQEVESEEIRRLETHRDRDLRELDRVLDQGLQEDGNR</sequence>
<evidence type="ECO:0000313" key="2">
    <source>
        <dbReference type="EMBL" id="EDM80280.1"/>
    </source>
</evidence>
<comment type="caution">
    <text evidence="2">The sequence shown here is derived from an EMBL/GenBank/DDBJ whole genome shotgun (WGS) entry which is preliminary data.</text>
</comment>
<protein>
    <submittedName>
        <fullName evidence="2">Uncharacterized protein</fullName>
    </submittedName>
</protein>
<keyword evidence="1" id="KW-0175">Coiled coil</keyword>
<dbReference type="AlphaFoldDB" id="A6G1L6"/>
<reference evidence="2 3" key="1">
    <citation type="submission" date="2007-06" db="EMBL/GenBank/DDBJ databases">
        <authorList>
            <person name="Shimkets L."/>
            <person name="Ferriera S."/>
            <person name="Johnson J."/>
            <person name="Kravitz S."/>
            <person name="Beeson K."/>
            <person name="Sutton G."/>
            <person name="Rogers Y.-H."/>
            <person name="Friedman R."/>
            <person name="Frazier M."/>
            <person name="Venter J.C."/>
        </authorList>
    </citation>
    <scope>NUCLEOTIDE SEQUENCE [LARGE SCALE GENOMIC DNA]</scope>
    <source>
        <strain evidence="2 3">SIR-1</strain>
    </source>
</reference>
<dbReference type="SUPFAM" id="SSF48452">
    <property type="entry name" value="TPR-like"/>
    <property type="match status" value="1"/>
</dbReference>
<feature type="coiled-coil region" evidence="1">
    <location>
        <begin position="685"/>
        <end position="712"/>
    </location>
</feature>
<dbReference type="InterPro" id="IPR019734">
    <property type="entry name" value="TPR_rpt"/>
</dbReference>
<gene>
    <name evidence="2" type="ORF">PPSIR1_36557</name>
</gene>
<dbReference type="eggNOG" id="COG0457">
    <property type="taxonomic scope" value="Bacteria"/>
</dbReference>
<proteinExistence type="predicted"/>
<dbReference type="SUPFAM" id="SSF161270">
    <property type="entry name" value="PspA lactotransferrin-binding region"/>
    <property type="match status" value="1"/>
</dbReference>
<keyword evidence="3" id="KW-1185">Reference proteome</keyword>
<dbReference type="STRING" id="391625.PPSIR1_36557"/>
<evidence type="ECO:0000256" key="1">
    <source>
        <dbReference type="SAM" id="Coils"/>
    </source>
</evidence>
<accession>A6G1L6</accession>
<dbReference type="Gene3D" id="1.25.40.10">
    <property type="entry name" value="Tetratricopeptide repeat domain"/>
    <property type="match status" value="2"/>
</dbReference>
<feature type="coiled-coil region" evidence="1">
    <location>
        <begin position="584"/>
        <end position="618"/>
    </location>
</feature>
<dbReference type="Proteomes" id="UP000005801">
    <property type="component" value="Unassembled WGS sequence"/>
</dbReference>
<dbReference type="Pfam" id="PF13174">
    <property type="entry name" value="TPR_6"/>
    <property type="match status" value="1"/>
</dbReference>
<dbReference type="EMBL" id="ABCS01000012">
    <property type="protein sequence ID" value="EDM80280.1"/>
    <property type="molecule type" value="Genomic_DNA"/>
</dbReference>
<evidence type="ECO:0000313" key="3">
    <source>
        <dbReference type="Proteomes" id="UP000005801"/>
    </source>
</evidence>